<evidence type="ECO:0000313" key="3">
    <source>
        <dbReference type="Proteomes" id="UP000618818"/>
    </source>
</evidence>
<evidence type="ECO:0008006" key="4">
    <source>
        <dbReference type="Google" id="ProtNLM"/>
    </source>
</evidence>
<proteinExistence type="predicted"/>
<name>A0ABR8N9M4_9ACTN</name>
<evidence type="ECO:0000256" key="1">
    <source>
        <dbReference type="SAM" id="Phobius"/>
    </source>
</evidence>
<keyword evidence="1" id="KW-0472">Membrane</keyword>
<dbReference type="EMBL" id="JACXYZ010000001">
    <property type="protein sequence ID" value="MBD3924292.1"/>
    <property type="molecule type" value="Genomic_DNA"/>
</dbReference>
<dbReference type="InterPro" id="IPR029058">
    <property type="entry name" value="AB_hydrolase_fold"/>
</dbReference>
<reference evidence="2 3" key="1">
    <citation type="submission" date="2020-09" db="EMBL/GenBank/DDBJ databases">
        <title>novel species in genus Nocardioides.</title>
        <authorList>
            <person name="Zhang G."/>
        </authorList>
    </citation>
    <scope>NUCLEOTIDE SEQUENCE [LARGE SCALE GENOMIC DNA]</scope>
    <source>
        <strain evidence="2 3">KCTC 39551</strain>
    </source>
</reference>
<organism evidence="2 3">
    <name type="scientific">Nocardioides cavernae</name>
    <dbReference type="NCBI Taxonomy" id="1921566"/>
    <lineage>
        <taxon>Bacteria</taxon>
        <taxon>Bacillati</taxon>
        <taxon>Actinomycetota</taxon>
        <taxon>Actinomycetes</taxon>
        <taxon>Propionibacteriales</taxon>
        <taxon>Nocardioidaceae</taxon>
        <taxon>Nocardioides</taxon>
    </lineage>
</organism>
<keyword evidence="1" id="KW-1133">Transmembrane helix</keyword>
<dbReference type="SUPFAM" id="SSF53474">
    <property type="entry name" value="alpha/beta-Hydrolases"/>
    <property type="match status" value="1"/>
</dbReference>
<gene>
    <name evidence="2" type="ORF">IEZ26_06635</name>
</gene>
<keyword evidence="3" id="KW-1185">Reference proteome</keyword>
<dbReference type="RefSeq" id="WP_191194076.1">
    <property type="nucleotide sequence ID" value="NZ_JACXYZ010000001.1"/>
</dbReference>
<dbReference type="Proteomes" id="UP000618818">
    <property type="component" value="Unassembled WGS sequence"/>
</dbReference>
<comment type="caution">
    <text evidence="2">The sequence shown here is derived from an EMBL/GenBank/DDBJ whole genome shotgun (WGS) entry which is preliminary data.</text>
</comment>
<keyword evidence="1" id="KW-0812">Transmembrane</keyword>
<accession>A0ABR8N9M4</accession>
<feature type="transmembrane region" description="Helical" evidence="1">
    <location>
        <begin position="331"/>
        <end position="349"/>
    </location>
</feature>
<sequence length="350" mass="39681">MADPDWADLRSRHPRLLVDELESAYQRGSISFTTTELAAAASTVDVTFQPGQALALLADATWLFEHWRDGERDPDFPDEEPERIPVFVWNAGPRRTPGWLLLVHGMNTKGLWQEHLTFDIGLWQGQAIPTFVFKYGRIVPGVILPWRRRTLKRRLREKILELSEQAPKHSVRSEPDVVAHSFGTWLLGHVLLDEEADPKGLRIGRVILTGCILRPDFPWKRLQTKGLVGEVLNHYGTADSVVPWAQWTITDSGPSGRSGFNAAPDAVADLINVIAPEFTHSEALSDRQRFTSYSKTWRPFMTSPVDQPFRGLVDTRRKSAWRPVHWPLHNGVFPVVGALAVVAMVWLVWR</sequence>
<evidence type="ECO:0000313" key="2">
    <source>
        <dbReference type="EMBL" id="MBD3924292.1"/>
    </source>
</evidence>
<protein>
    <recommendedName>
        <fullName evidence="4">Alpha/beta hydrolase</fullName>
    </recommendedName>
</protein>